<dbReference type="EMBL" id="MLFS01000042">
    <property type="protein sequence ID" value="ORM72379.1"/>
    <property type="molecule type" value="Genomic_DNA"/>
</dbReference>
<protein>
    <submittedName>
        <fullName evidence="1">Uncharacterized protein</fullName>
    </submittedName>
</protein>
<accession>A0A1X1D6S1</accession>
<dbReference type="RefSeq" id="WP_128602006.1">
    <property type="nucleotide sequence ID" value="NZ_MLFS01000042.1"/>
</dbReference>
<name>A0A1X1D6S1_9GAMM</name>
<dbReference type="Proteomes" id="UP000193104">
    <property type="component" value="Unassembled WGS sequence"/>
</dbReference>
<dbReference type="AlphaFoldDB" id="A0A1X1D6S1"/>
<gene>
    <name evidence="1" type="ORF">HA48_14575</name>
</gene>
<dbReference type="STRING" id="1076551.HA48_14575"/>
<dbReference type="OrthoDB" id="9865001at2"/>
<comment type="caution">
    <text evidence="1">The sequence shown here is derived from an EMBL/GenBank/DDBJ whole genome shotgun (WGS) entry which is preliminary data.</text>
</comment>
<keyword evidence="2" id="KW-1185">Reference proteome</keyword>
<sequence>MDNSHGLVKGYVDKIRQTAVKAQMGESLESLKPKFQAVINEAHQHFAVWINGTPEENWQHFIGQINFTSSLGGDERFSQALTIARDMAKELPPPQRKK</sequence>
<organism evidence="1 2">
    <name type="scientific">Pantoea wallisii</name>
    <dbReference type="NCBI Taxonomy" id="1076551"/>
    <lineage>
        <taxon>Bacteria</taxon>
        <taxon>Pseudomonadati</taxon>
        <taxon>Pseudomonadota</taxon>
        <taxon>Gammaproteobacteria</taxon>
        <taxon>Enterobacterales</taxon>
        <taxon>Erwiniaceae</taxon>
        <taxon>Pantoea</taxon>
    </lineage>
</organism>
<evidence type="ECO:0000313" key="1">
    <source>
        <dbReference type="EMBL" id="ORM72379.1"/>
    </source>
</evidence>
<proteinExistence type="predicted"/>
<reference evidence="1 2" key="1">
    <citation type="journal article" date="2017" name="Antonie Van Leeuwenhoek">
        <title>Phylogenomic resolution of the bacterial genus Pantoea and its relationship with Erwinia and Tatumella.</title>
        <authorList>
            <person name="Palmer M."/>
            <person name="Steenkamp E.T."/>
            <person name="Coetzee M.P."/>
            <person name="Chan W.Y."/>
            <person name="van Zyl E."/>
            <person name="De Maayer P."/>
            <person name="Coutinho T.A."/>
            <person name="Blom J."/>
            <person name="Smits T.H."/>
            <person name="Duffy B."/>
            <person name="Venter S.N."/>
        </authorList>
    </citation>
    <scope>NUCLEOTIDE SEQUENCE [LARGE SCALE GENOMIC DNA]</scope>
    <source>
        <strain evidence="1 2">LMG 26277</strain>
    </source>
</reference>
<evidence type="ECO:0000313" key="2">
    <source>
        <dbReference type="Proteomes" id="UP000193104"/>
    </source>
</evidence>